<keyword evidence="6" id="KW-0472">Membrane</keyword>
<dbReference type="AlphaFoldDB" id="A0A4U8UN88"/>
<keyword evidence="10" id="KW-0732">Signal</keyword>
<dbReference type="Proteomes" id="UP000298663">
    <property type="component" value="Unassembled WGS sequence"/>
</dbReference>
<dbReference type="Gene3D" id="2.60.40.10">
    <property type="entry name" value="Immunoglobulins"/>
    <property type="match status" value="1"/>
</dbReference>
<dbReference type="GO" id="GO:0005886">
    <property type="term" value="C:plasma membrane"/>
    <property type="evidence" value="ECO:0007669"/>
    <property type="project" value="TreeGrafter"/>
</dbReference>
<dbReference type="SUPFAM" id="SSF57424">
    <property type="entry name" value="LDL receptor-like module"/>
    <property type="match status" value="4"/>
</dbReference>
<feature type="disulfide bond" evidence="8">
    <location>
        <begin position="132"/>
        <end position="150"/>
    </location>
</feature>
<dbReference type="PANTHER" id="PTHR24270:SF8">
    <property type="entry name" value="LD11117P-RELATED"/>
    <property type="match status" value="1"/>
</dbReference>
<evidence type="ECO:0000256" key="5">
    <source>
        <dbReference type="ARBA" id="ARBA00022989"/>
    </source>
</evidence>
<evidence type="ECO:0000313" key="13">
    <source>
        <dbReference type="Proteomes" id="UP000298663"/>
    </source>
</evidence>
<keyword evidence="3" id="KW-0812">Transmembrane</keyword>
<evidence type="ECO:0000256" key="8">
    <source>
        <dbReference type="PROSITE-ProRule" id="PRU00124"/>
    </source>
</evidence>
<comment type="caution">
    <text evidence="12">The sequence shown here is derived from an EMBL/GenBank/DDBJ whole genome shotgun (WGS) entry which is preliminary data.</text>
</comment>
<feature type="disulfide bond" evidence="8">
    <location>
        <begin position="422"/>
        <end position="440"/>
    </location>
</feature>
<dbReference type="OrthoDB" id="9990982at2759"/>
<dbReference type="PANTHER" id="PTHR24270">
    <property type="entry name" value="LOW-DENSITY LIPOPROTEIN RECEPTOR-RELATED"/>
    <property type="match status" value="1"/>
</dbReference>
<feature type="disulfide bond" evidence="8">
    <location>
        <begin position="334"/>
        <end position="349"/>
    </location>
</feature>
<dbReference type="Pfam" id="PF00057">
    <property type="entry name" value="Ldl_recept_a"/>
    <property type="match status" value="4"/>
</dbReference>
<feature type="domain" description="Ig-like" evidence="11">
    <location>
        <begin position="168"/>
        <end position="264"/>
    </location>
</feature>
<evidence type="ECO:0000256" key="6">
    <source>
        <dbReference type="ARBA" id="ARBA00023136"/>
    </source>
</evidence>
<evidence type="ECO:0000256" key="1">
    <source>
        <dbReference type="ARBA" id="ARBA00004167"/>
    </source>
</evidence>
<dbReference type="PROSITE" id="PS01209">
    <property type="entry name" value="LDLRA_1"/>
    <property type="match status" value="2"/>
</dbReference>
<feature type="disulfide bond" evidence="8">
    <location>
        <begin position="415"/>
        <end position="427"/>
    </location>
</feature>
<reference evidence="12 13" key="1">
    <citation type="journal article" date="2015" name="Genome Biol.">
        <title>Comparative genomics of Steinernema reveals deeply conserved gene regulatory networks.</title>
        <authorList>
            <person name="Dillman A.R."/>
            <person name="Macchietto M."/>
            <person name="Porter C.F."/>
            <person name="Rogers A."/>
            <person name="Williams B."/>
            <person name="Antoshechkin I."/>
            <person name="Lee M.M."/>
            <person name="Goodwin Z."/>
            <person name="Lu X."/>
            <person name="Lewis E.E."/>
            <person name="Goodrich-Blair H."/>
            <person name="Stock S.P."/>
            <person name="Adams B.J."/>
            <person name="Sternberg P.W."/>
            <person name="Mortazavi A."/>
        </authorList>
    </citation>
    <scope>NUCLEOTIDE SEQUENCE [LARGE SCALE GENOMIC DNA]</scope>
    <source>
        <strain evidence="12 13">ALL</strain>
    </source>
</reference>
<dbReference type="GO" id="GO:0016192">
    <property type="term" value="P:vesicle-mediated transport"/>
    <property type="evidence" value="ECO:0007669"/>
    <property type="project" value="UniProtKB-ARBA"/>
</dbReference>
<feature type="disulfide bond" evidence="8">
    <location>
        <begin position="434"/>
        <end position="449"/>
    </location>
</feature>
<feature type="chain" id="PRO_5020801328" description="Ig-like domain-containing protein" evidence="10">
    <location>
        <begin position="17"/>
        <end position="586"/>
    </location>
</feature>
<feature type="signal peptide" evidence="10">
    <location>
        <begin position="1"/>
        <end position="16"/>
    </location>
</feature>
<dbReference type="EMBL" id="AZBU02000001">
    <property type="protein sequence ID" value="TMS34396.1"/>
    <property type="molecule type" value="Genomic_DNA"/>
</dbReference>
<keyword evidence="7 8" id="KW-1015">Disulfide bond</keyword>
<dbReference type="GO" id="GO:0012505">
    <property type="term" value="C:endomembrane system"/>
    <property type="evidence" value="ECO:0007669"/>
    <property type="project" value="UniProtKB-SubCell"/>
</dbReference>
<name>A0A4U8UN88_STECR</name>
<dbReference type="Pfam" id="PF07679">
    <property type="entry name" value="I-set"/>
    <property type="match status" value="1"/>
</dbReference>
<dbReference type="InterPro" id="IPR050685">
    <property type="entry name" value="LDLR"/>
</dbReference>
<gene>
    <name evidence="12" type="ORF">L596_002002</name>
</gene>
<protein>
    <recommendedName>
        <fullName evidence="11">Ig-like domain-containing protein</fullName>
    </recommendedName>
</protein>
<dbReference type="Gene3D" id="4.10.400.10">
    <property type="entry name" value="Low-density Lipoprotein Receptor"/>
    <property type="match status" value="4"/>
</dbReference>
<evidence type="ECO:0000256" key="4">
    <source>
        <dbReference type="ARBA" id="ARBA00022737"/>
    </source>
</evidence>
<dbReference type="PROSITE" id="PS50835">
    <property type="entry name" value="IG_LIKE"/>
    <property type="match status" value="1"/>
</dbReference>
<dbReference type="InterPro" id="IPR036179">
    <property type="entry name" value="Ig-like_dom_sf"/>
</dbReference>
<accession>A0A4U8UN88</accession>
<feature type="disulfide bond" evidence="8">
    <location>
        <begin position="282"/>
        <end position="300"/>
    </location>
</feature>
<evidence type="ECO:0000256" key="7">
    <source>
        <dbReference type="ARBA" id="ARBA00023157"/>
    </source>
</evidence>
<sequence>MSLSLLTALQLAVIYRITINLPDLPYSTDLRKPGSPEYFAINKKVVESIDGLLTPIPGDFRASVLNYRYHQVIGTLATIDIYADRESDQVKQAFLEAIDDGDIGDLAVASDGFEFHVIKGSGGSCNPEQFACLDGTCIDAKLRCDGIADCHDKSDEIAEFAKCRRSLPVISLSKKSVDVASGGTIQLSAVIHRVPVGHQVIWSRNDKIIGQGGIKTSVNPRLHVYRSADEYFIRIDKAHTSDSGNYSVQVEGYALKATAPVRVHSEELKAETAGCPPGERACKSGHCFPTYYFCDRHVHCPDGDDETSCTVVTCRSSEFKCEADNICIPHASFCDGVRDCRDGSDERDCSLKPKPTLKSSSLPSRPTVTCPDGSSPEFSLHGSTYCWSNSVCPKGSVCLQSQCCRTAMSENLRLCSEWKWECGTGHCLSREKRCDGVVDCTDNSDEMHCDLRWEASDPNTFLRANDRPTGNVSSTFAFFYYLSRIVDELLPKSQIYRIMPFLNRICHPAFLAILLPLYNPSFFGLYLLQNSKSGTFSNSCLKLHKTDFLTSAKHNKNFMAYRISPPDDANCFFLSSLPFFFANLSV</sequence>
<dbReference type="InterPro" id="IPR013783">
    <property type="entry name" value="Ig-like_fold"/>
</dbReference>
<reference evidence="12 13" key="2">
    <citation type="journal article" date="2019" name="G3 (Bethesda)">
        <title>Hybrid Assembly of the Genome of the Entomopathogenic Nematode Steinernema carpocapsae Identifies the X-Chromosome.</title>
        <authorList>
            <person name="Serra L."/>
            <person name="Macchietto M."/>
            <person name="Macias-Munoz A."/>
            <person name="McGill C.J."/>
            <person name="Rodriguez I.M."/>
            <person name="Rodriguez B."/>
            <person name="Murad R."/>
            <person name="Mortazavi A."/>
        </authorList>
    </citation>
    <scope>NUCLEOTIDE SEQUENCE [LARGE SCALE GENOMIC DNA]</scope>
    <source>
        <strain evidence="12 13">ALL</strain>
    </source>
</reference>
<evidence type="ECO:0000256" key="2">
    <source>
        <dbReference type="ARBA" id="ARBA00004308"/>
    </source>
</evidence>
<comment type="subcellular location">
    <subcellularLocation>
        <location evidence="2">Endomembrane system</location>
    </subcellularLocation>
    <subcellularLocation>
        <location evidence="1">Membrane</location>
        <topology evidence="1">Single-pass membrane protein</topology>
    </subcellularLocation>
</comment>
<feature type="region of interest" description="Disordered" evidence="9">
    <location>
        <begin position="345"/>
        <end position="367"/>
    </location>
</feature>
<evidence type="ECO:0000256" key="3">
    <source>
        <dbReference type="ARBA" id="ARBA00022692"/>
    </source>
</evidence>
<dbReference type="InterPro" id="IPR013098">
    <property type="entry name" value="Ig_I-set"/>
</dbReference>
<dbReference type="InterPro" id="IPR036055">
    <property type="entry name" value="LDL_receptor-like_sf"/>
</dbReference>
<dbReference type="InterPro" id="IPR002172">
    <property type="entry name" value="LDrepeatLR_classA_rpt"/>
</dbReference>
<evidence type="ECO:0000256" key="10">
    <source>
        <dbReference type="SAM" id="SignalP"/>
    </source>
</evidence>
<comment type="caution">
    <text evidence="8">Lacks conserved residue(s) required for the propagation of feature annotation.</text>
</comment>
<dbReference type="PROSITE" id="PS50068">
    <property type="entry name" value="LDLRA_2"/>
    <property type="match status" value="4"/>
</dbReference>
<dbReference type="CDD" id="cd00112">
    <property type="entry name" value="LDLa"/>
    <property type="match status" value="4"/>
</dbReference>
<organism evidence="12 13">
    <name type="scientific">Steinernema carpocapsae</name>
    <name type="common">Entomopathogenic nematode</name>
    <dbReference type="NCBI Taxonomy" id="34508"/>
    <lineage>
        <taxon>Eukaryota</taxon>
        <taxon>Metazoa</taxon>
        <taxon>Ecdysozoa</taxon>
        <taxon>Nematoda</taxon>
        <taxon>Chromadorea</taxon>
        <taxon>Rhabditida</taxon>
        <taxon>Tylenchina</taxon>
        <taxon>Panagrolaimomorpha</taxon>
        <taxon>Strongyloidoidea</taxon>
        <taxon>Steinernematidae</taxon>
        <taxon>Steinernema</taxon>
    </lineage>
</organism>
<dbReference type="PRINTS" id="PR00261">
    <property type="entry name" value="LDLRECEPTOR"/>
</dbReference>
<evidence type="ECO:0000256" key="9">
    <source>
        <dbReference type="SAM" id="MobiDB-lite"/>
    </source>
</evidence>
<dbReference type="STRING" id="34508.A0A4U8UN88"/>
<keyword evidence="4" id="KW-0677">Repeat</keyword>
<feature type="disulfide bond" evidence="8">
    <location>
        <begin position="294"/>
        <end position="309"/>
    </location>
</feature>
<evidence type="ECO:0000259" key="11">
    <source>
        <dbReference type="PROSITE" id="PS50835"/>
    </source>
</evidence>
<dbReference type="InterPro" id="IPR007110">
    <property type="entry name" value="Ig-like_dom"/>
</dbReference>
<proteinExistence type="predicted"/>
<keyword evidence="5" id="KW-1133">Transmembrane helix</keyword>
<keyword evidence="13" id="KW-1185">Reference proteome</keyword>
<feature type="disulfide bond" evidence="8">
    <location>
        <begin position="275"/>
        <end position="287"/>
    </location>
</feature>
<feature type="disulfide bond" evidence="8">
    <location>
        <begin position="125"/>
        <end position="137"/>
    </location>
</feature>
<feature type="compositionally biased region" description="Low complexity" evidence="9">
    <location>
        <begin position="352"/>
        <end position="364"/>
    </location>
</feature>
<dbReference type="SUPFAM" id="SSF48726">
    <property type="entry name" value="Immunoglobulin"/>
    <property type="match status" value="1"/>
</dbReference>
<evidence type="ECO:0000313" key="12">
    <source>
        <dbReference type="EMBL" id="TMS34396.1"/>
    </source>
</evidence>
<dbReference type="InterPro" id="IPR023415">
    <property type="entry name" value="LDLR_class-A_CS"/>
</dbReference>
<dbReference type="SMART" id="SM00192">
    <property type="entry name" value="LDLa"/>
    <property type="match status" value="4"/>
</dbReference>